<protein>
    <recommendedName>
        <fullName evidence="5">Lebercilin domain-containing protein</fullName>
    </recommendedName>
</protein>
<feature type="region of interest" description="Disordered" evidence="4">
    <location>
        <begin position="548"/>
        <end position="607"/>
    </location>
</feature>
<evidence type="ECO:0000313" key="7">
    <source>
        <dbReference type="Proteomes" id="UP000007879"/>
    </source>
</evidence>
<feature type="domain" description="Lebercilin" evidence="5">
    <location>
        <begin position="65"/>
        <end position="254"/>
    </location>
</feature>
<feature type="compositionally biased region" description="Polar residues" evidence="4">
    <location>
        <begin position="656"/>
        <end position="668"/>
    </location>
</feature>
<keyword evidence="2 3" id="KW-0175">Coiled coil</keyword>
<feature type="compositionally biased region" description="Polar residues" evidence="4">
    <location>
        <begin position="566"/>
        <end position="596"/>
    </location>
</feature>
<dbReference type="KEGG" id="aqu:105313990"/>
<dbReference type="eggNOG" id="ENOG502QQG3">
    <property type="taxonomic scope" value="Eukaryota"/>
</dbReference>
<dbReference type="AlphaFoldDB" id="A0A1X7U394"/>
<feature type="region of interest" description="Disordered" evidence="4">
    <location>
        <begin position="399"/>
        <end position="467"/>
    </location>
</feature>
<evidence type="ECO:0000256" key="1">
    <source>
        <dbReference type="ARBA" id="ARBA00010229"/>
    </source>
</evidence>
<feature type="compositionally biased region" description="Acidic residues" evidence="4">
    <location>
        <begin position="825"/>
        <end position="834"/>
    </location>
</feature>
<evidence type="ECO:0000256" key="4">
    <source>
        <dbReference type="SAM" id="MobiDB-lite"/>
    </source>
</evidence>
<reference evidence="6" key="2">
    <citation type="submission" date="2017-05" db="UniProtKB">
        <authorList>
            <consortium name="EnsemblMetazoa"/>
        </authorList>
    </citation>
    <scope>IDENTIFICATION</scope>
</reference>
<feature type="compositionally biased region" description="Polar residues" evidence="4">
    <location>
        <begin position="488"/>
        <end position="527"/>
    </location>
</feature>
<feature type="region of interest" description="Disordered" evidence="4">
    <location>
        <begin position="1"/>
        <end position="73"/>
    </location>
</feature>
<proteinExistence type="inferred from homology"/>
<gene>
    <name evidence="6" type="primary">105313990</name>
</gene>
<dbReference type="PANTHER" id="PTHR16650:SF6">
    <property type="entry name" value="GH21622P"/>
    <property type="match status" value="1"/>
</dbReference>
<dbReference type="InParanoid" id="A0A1X7U394"/>
<sequence length="834" mass="92381">MEDEYDDDDFEEERPSGESSRGQSLHHITPIHHRTVRKTKKITPPGKQQQKKKVSKLKTDLSPQSRLLSSKDHEIRKLRNQLLDAQRSLKETRKENTIMRRTQVRMEKELMSRSRQEEDIPNILQKHSDEVRALRTQLQRTQINNNELKKRVKDIGTEMWKSQERVKKLDAMVKKRNLPEREQLVFQLQELQEQLKIEEDKTIKLDHSLQLAQKTYSQEIKNLLGKNHRLTAHMEEMREENRETRRKLREKERLLEVTNIYSQRVPGQSQNNSLSLPPIPVTDEMSTQTTLTHPPFTTAVLHTKPVLTTSECQTDSSWLNDLLSLSKTSPNKEPVATETKRGIAMATIDAQGGDSLRKFVVATPPLAAASLQATPPAVAGSQATAVPPKPLATLAELSKNVSPASNKNETVSQYKVDHSQQKPVKPVDQVSQSDEVRKLLFGSNASSTDQARRDEAPPTSVFGGQKKDDLLQKLFPNQTIASRAGLPNKSNIPTDNQTTAPTTSNRHNESTAGIGSLNNEPIATNNTTGLQSEAIPNLSLLETRNTTTTNTGITSLTGINTSSNSKQTGSVFNTGQTELTSRQQESSNTGVTSLLNKSMPPPPSLQQTVATIDDLSTDNDETSSDDDDENIVTTKITARGHPHTYPPPTTTTTDTSNLFSNQTPSVKTTPGAAKNEELMKKLFPKQSRTSVESVTKITSSTSSNVSWNDKIENMHQGLPSMASEEDRFNHRRSNPKISSNHSNGSNAGTGDIIDVGKRKPKHGRRAGETDTPIFGRGAEREDVPPRGTSNVFGGGGAGNGYPWEIPVNTRGAEQGRRVTGHSTNDTEDIEEVVI</sequence>
<feature type="compositionally biased region" description="Acidic residues" evidence="4">
    <location>
        <begin position="1"/>
        <end position="12"/>
    </location>
</feature>
<dbReference type="Proteomes" id="UP000007879">
    <property type="component" value="Unassembled WGS sequence"/>
</dbReference>
<comment type="similarity">
    <text evidence="1">Belongs to the LCA5 family.</text>
</comment>
<dbReference type="PANTHER" id="PTHR16650">
    <property type="entry name" value="C21ORF13-RELATED"/>
    <property type="match status" value="1"/>
</dbReference>
<dbReference type="EnsemblMetazoa" id="XM_011407858.2">
    <property type="protein sequence ID" value="XP_011406160.1"/>
    <property type="gene ID" value="LOC105313990"/>
</dbReference>
<dbReference type="EnsemblMetazoa" id="Aqu2.1.22133_001">
    <property type="protein sequence ID" value="Aqu2.1.22133_001"/>
    <property type="gene ID" value="Aqu2.1.22133"/>
</dbReference>
<dbReference type="GO" id="GO:0042073">
    <property type="term" value="P:intraciliary transport"/>
    <property type="evidence" value="ECO:0007669"/>
    <property type="project" value="TreeGrafter"/>
</dbReference>
<reference evidence="7" key="1">
    <citation type="journal article" date="2010" name="Nature">
        <title>The Amphimedon queenslandica genome and the evolution of animal complexity.</title>
        <authorList>
            <person name="Srivastava M."/>
            <person name="Simakov O."/>
            <person name="Chapman J."/>
            <person name="Fahey B."/>
            <person name="Gauthier M.E."/>
            <person name="Mitros T."/>
            <person name="Richards G.S."/>
            <person name="Conaco C."/>
            <person name="Dacre M."/>
            <person name="Hellsten U."/>
            <person name="Larroux C."/>
            <person name="Putnam N.H."/>
            <person name="Stanke M."/>
            <person name="Adamska M."/>
            <person name="Darling A."/>
            <person name="Degnan S.M."/>
            <person name="Oakley T.H."/>
            <person name="Plachetzki D.C."/>
            <person name="Zhai Y."/>
            <person name="Adamski M."/>
            <person name="Calcino A."/>
            <person name="Cummins S.F."/>
            <person name="Goodstein D.M."/>
            <person name="Harris C."/>
            <person name="Jackson D.J."/>
            <person name="Leys S.P."/>
            <person name="Shu S."/>
            <person name="Woodcroft B.J."/>
            <person name="Vervoort M."/>
            <person name="Kosik K.S."/>
            <person name="Manning G."/>
            <person name="Degnan B.M."/>
            <person name="Rokhsar D.S."/>
        </authorList>
    </citation>
    <scope>NUCLEOTIDE SEQUENCE [LARGE SCALE GENOMIC DNA]</scope>
</reference>
<keyword evidence="7" id="KW-1185">Reference proteome</keyword>
<organism evidence="6">
    <name type="scientific">Amphimedon queenslandica</name>
    <name type="common">Sponge</name>
    <dbReference type="NCBI Taxonomy" id="400682"/>
    <lineage>
        <taxon>Eukaryota</taxon>
        <taxon>Metazoa</taxon>
        <taxon>Porifera</taxon>
        <taxon>Demospongiae</taxon>
        <taxon>Heteroscleromorpha</taxon>
        <taxon>Haplosclerida</taxon>
        <taxon>Niphatidae</taxon>
        <taxon>Amphimedon</taxon>
    </lineage>
</organism>
<dbReference type="GO" id="GO:0005930">
    <property type="term" value="C:axoneme"/>
    <property type="evidence" value="ECO:0007669"/>
    <property type="project" value="TreeGrafter"/>
</dbReference>
<evidence type="ECO:0000259" key="5">
    <source>
        <dbReference type="Pfam" id="PF15619"/>
    </source>
</evidence>
<dbReference type="InterPro" id="IPR026188">
    <property type="entry name" value="Lebercilin-like"/>
</dbReference>
<name>A0A1X7U394_AMPQE</name>
<dbReference type="STRING" id="400682.A0A1X7U394"/>
<feature type="compositionally biased region" description="Low complexity" evidence="4">
    <location>
        <begin position="548"/>
        <end position="565"/>
    </location>
</feature>
<feature type="region of interest" description="Disordered" evidence="4">
    <location>
        <begin position="481"/>
        <end position="527"/>
    </location>
</feature>
<feature type="compositionally biased region" description="Basic residues" evidence="4">
    <location>
        <begin position="29"/>
        <end position="41"/>
    </location>
</feature>
<feature type="region of interest" description="Disordered" evidence="4">
    <location>
        <begin position="721"/>
        <end position="834"/>
    </location>
</feature>
<feature type="coiled-coil region" evidence="3">
    <location>
        <begin position="124"/>
        <end position="254"/>
    </location>
</feature>
<feature type="region of interest" description="Disordered" evidence="4">
    <location>
        <begin position="638"/>
        <end position="672"/>
    </location>
</feature>
<dbReference type="Pfam" id="PF15619">
    <property type="entry name" value="Lebercilin"/>
    <property type="match status" value="1"/>
</dbReference>
<dbReference type="OrthoDB" id="2123794at2759"/>
<evidence type="ECO:0000256" key="2">
    <source>
        <dbReference type="ARBA" id="ARBA00023054"/>
    </source>
</evidence>
<evidence type="ECO:0000313" key="6">
    <source>
        <dbReference type="EnsemblMetazoa" id="Aqu2.1.22133_001"/>
    </source>
</evidence>
<dbReference type="InterPro" id="IPR028933">
    <property type="entry name" value="Lebercilin_dom"/>
</dbReference>
<evidence type="ECO:0000256" key="3">
    <source>
        <dbReference type="SAM" id="Coils"/>
    </source>
</evidence>
<feature type="compositionally biased region" description="Polar residues" evidence="4">
    <location>
        <begin position="399"/>
        <end position="413"/>
    </location>
</feature>
<feature type="compositionally biased region" description="Polar residues" evidence="4">
    <location>
        <begin position="735"/>
        <end position="748"/>
    </location>
</feature>
<accession>A0A1X7U394</accession>